<dbReference type="OrthoDB" id="9128717at2"/>
<dbReference type="PATRIC" id="fig|1141662.3.peg.2364"/>
<protein>
    <recommendedName>
        <fullName evidence="1">DUF3944 domain-containing protein</fullName>
    </recommendedName>
</protein>
<accession>K8WJB5</accession>
<sequence length="148" mass="17156">MAYRHDDDLQFLAHCTDEELGDLIYYLTHDKGGETRWTEELTGTSAYKTHYPRHSQYWQEIAAEVQCFGRNTIATVFRGGKLNIQDVQVNRGQCLGSSGNPKRPYPLPFGKTQTYRYMIYNGVNRANYVCYIIEIIVKTDQGDWTFNP</sequence>
<dbReference type="AlphaFoldDB" id="K8WJB5"/>
<reference evidence="2 3" key="1">
    <citation type="journal article" date="2012" name="BMC Genomics">
        <title>Comparative genomics of bacteria in the genus Providencia isolated from wild Drosophila melanogaster.</title>
        <authorList>
            <person name="Galac M.R."/>
            <person name="Lazzaro B.P."/>
        </authorList>
    </citation>
    <scope>NUCLEOTIDE SEQUENCE [LARGE SCALE GENOMIC DNA]</scope>
    <source>
        <strain evidence="2 3">DSM 19968</strain>
    </source>
</reference>
<dbReference type="eggNOG" id="COG4735">
    <property type="taxonomic scope" value="Bacteria"/>
</dbReference>
<dbReference type="EMBL" id="AKKL01000032">
    <property type="protein sequence ID" value="EKT60693.1"/>
    <property type="molecule type" value="Genomic_DNA"/>
</dbReference>
<dbReference type="Pfam" id="PF13099">
    <property type="entry name" value="DUF3944"/>
    <property type="match status" value="1"/>
</dbReference>
<dbReference type="InterPro" id="IPR025217">
    <property type="entry name" value="DUF3944"/>
</dbReference>
<evidence type="ECO:0000313" key="2">
    <source>
        <dbReference type="EMBL" id="EKT60693.1"/>
    </source>
</evidence>
<proteinExistence type="predicted"/>
<comment type="caution">
    <text evidence="2">The sequence shown here is derived from an EMBL/GenBank/DDBJ whole genome shotgun (WGS) entry which is preliminary data.</text>
</comment>
<evidence type="ECO:0000259" key="1">
    <source>
        <dbReference type="Pfam" id="PF13099"/>
    </source>
</evidence>
<feature type="domain" description="DUF3944" evidence="1">
    <location>
        <begin position="3"/>
        <end position="37"/>
    </location>
</feature>
<dbReference type="RefSeq" id="WP_008912333.1">
    <property type="nucleotide sequence ID" value="NZ_KB233223.1"/>
</dbReference>
<dbReference type="HOGENOM" id="CLU_1757203_0_0_6"/>
<keyword evidence="3" id="KW-1185">Reference proteome</keyword>
<name>K8WJB5_9GAMM</name>
<evidence type="ECO:0000313" key="3">
    <source>
        <dbReference type="Proteomes" id="UP000009336"/>
    </source>
</evidence>
<organism evidence="2 3">
    <name type="scientific">Providencia burhodogranariea DSM 19968</name>
    <dbReference type="NCBI Taxonomy" id="1141662"/>
    <lineage>
        <taxon>Bacteria</taxon>
        <taxon>Pseudomonadati</taxon>
        <taxon>Pseudomonadota</taxon>
        <taxon>Gammaproteobacteria</taxon>
        <taxon>Enterobacterales</taxon>
        <taxon>Morganellaceae</taxon>
        <taxon>Providencia</taxon>
    </lineage>
</organism>
<gene>
    <name evidence="2" type="ORF">OOA_11673</name>
</gene>
<dbReference type="Proteomes" id="UP000009336">
    <property type="component" value="Unassembled WGS sequence"/>
</dbReference>